<feature type="region of interest" description="Disordered" evidence="1">
    <location>
        <begin position="111"/>
        <end position="136"/>
    </location>
</feature>
<comment type="caution">
    <text evidence="3">The sequence shown here is derived from an EMBL/GenBank/DDBJ whole genome shotgun (WGS) entry which is preliminary data.</text>
</comment>
<accession>A0A316L315</accession>
<dbReference type="Proteomes" id="UP000245762">
    <property type="component" value="Unassembled WGS sequence"/>
</dbReference>
<proteinExistence type="predicted"/>
<organism evidence="3 4">
    <name type="scientific">Flagellimonas aquimarina</name>
    <dbReference type="NCBI Taxonomy" id="2201895"/>
    <lineage>
        <taxon>Bacteria</taxon>
        <taxon>Pseudomonadati</taxon>
        <taxon>Bacteroidota</taxon>
        <taxon>Flavobacteriia</taxon>
        <taxon>Flavobacteriales</taxon>
        <taxon>Flavobacteriaceae</taxon>
        <taxon>Flagellimonas</taxon>
    </lineage>
</organism>
<evidence type="ECO:0000259" key="2">
    <source>
        <dbReference type="Pfam" id="PF14129"/>
    </source>
</evidence>
<evidence type="ECO:0000313" key="4">
    <source>
        <dbReference type="Proteomes" id="UP000245762"/>
    </source>
</evidence>
<dbReference type="PROSITE" id="PS51257">
    <property type="entry name" value="PROKAR_LIPOPROTEIN"/>
    <property type="match status" value="1"/>
</dbReference>
<dbReference type="InterPro" id="IPR025381">
    <property type="entry name" value="DUF4296"/>
</dbReference>
<evidence type="ECO:0000313" key="3">
    <source>
        <dbReference type="EMBL" id="PWL40226.1"/>
    </source>
</evidence>
<dbReference type="EMBL" id="QGEG01000001">
    <property type="protein sequence ID" value="PWL40226.1"/>
    <property type="molecule type" value="Genomic_DNA"/>
</dbReference>
<reference evidence="3 4" key="1">
    <citation type="submission" date="2018-05" db="EMBL/GenBank/DDBJ databases">
        <title>Complete genome sequence of Flagellimonas aquimarina ECD12 isolated from seaweed Ecklonia cava.</title>
        <authorList>
            <person name="Choi S."/>
            <person name="Seong C."/>
        </authorList>
    </citation>
    <scope>NUCLEOTIDE SEQUENCE [LARGE SCALE GENOMIC DNA]</scope>
    <source>
        <strain evidence="3 4">ECD12</strain>
    </source>
</reference>
<evidence type="ECO:0000256" key="1">
    <source>
        <dbReference type="SAM" id="MobiDB-lite"/>
    </source>
</evidence>
<name>A0A316L315_9FLAO</name>
<keyword evidence="4" id="KW-1185">Reference proteome</keyword>
<protein>
    <submittedName>
        <fullName evidence="3">DUF4296 domain-containing protein</fullName>
    </submittedName>
</protein>
<feature type="domain" description="DUF4296" evidence="2">
    <location>
        <begin position="24"/>
        <end position="105"/>
    </location>
</feature>
<dbReference type="OrthoDB" id="1525222at2"/>
<dbReference type="Pfam" id="PF14129">
    <property type="entry name" value="DUF4296"/>
    <property type="match status" value="1"/>
</dbReference>
<dbReference type="AlphaFoldDB" id="A0A316L315"/>
<sequence>MRKVIALFFLALFFSCGKKIIEKPENLIPQEKMVEILHDLAILNSTKSSFSHIIENRGIKVMDFLYEKHRIDSAQFSQSDLYYASVPLEYQAIYEKVEMKLDTRKATLENATKKRNDSAKKALEKRKDSMIKPKID</sequence>
<dbReference type="RefSeq" id="WP_109660854.1">
    <property type="nucleotide sequence ID" value="NZ_QGEG01000001.1"/>
</dbReference>
<gene>
    <name evidence="3" type="ORF">DKG77_05215</name>
</gene>